<dbReference type="SUPFAM" id="SSF48726">
    <property type="entry name" value="Immunoglobulin"/>
    <property type="match status" value="1"/>
</dbReference>
<dbReference type="AlphaFoldDB" id="A0A182SU73"/>
<dbReference type="InterPro" id="IPR013783">
    <property type="entry name" value="Ig-like_fold"/>
</dbReference>
<evidence type="ECO:0000313" key="3">
    <source>
        <dbReference type="EnsemblMetazoa" id="AMAM013505-PA"/>
    </source>
</evidence>
<accession>A0A182SU73</accession>
<dbReference type="VEuPathDB" id="VectorBase:AMAM013505"/>
<name>A0A182SU73_9DIPT</name>
<dbReference type="InterPro" id="IPR036179">
    <property type="entry name" value="Ig-like_dom_sf"/>
</dbReference>
<feature type="domain" description="Ig-like" evidence="2">
    <location>
        <begin position="37"/>
        <end position="78"/>
    </location>
</feature>
<organism evidence="3 4">
    <name type="scientific">Anopheles maculatus</name>
    <dbReference type="NCBI Taxonomy" id="74869"/>
    <lineage>
        <taxon>Eukaryota</taxon>
        <taxon>Metazoa</taxon>
        <taxon>Ecdysozoa</taxon>
        <taxon>Arthropoda</taxon>
        <taxon>Hexapoda</taxon>
        <taxon>Insecta</taxon>
        <taxon>Pterygota</taxon>
        <taxon>Neoptera</taxon>
        <taxon>Endopterygota</taxon>
        <taxon>Diptera</taxon>
        <taxon>Nematocera</taxon>
        <taxon>Culicoidea</taxon>
        <taxon>Culicidae</taxon>
        <taxon>Anophelinae</taxon>
        <taxon>Anopheles</taxon>
        <taxon>Anopheles maculatus group</taxon>
    </lineage>
</organism>
<reference evidence="4" key="1">
    <citation type="submission" date="2013-09" db="EMBL/GenBank/DDBJ databases">
        <title>The Genome Sequence of Anopheles maculatus species B.</title>
        <authorList>
            <consortium name="The Broad Institute Genomics Platform"/>
            <person name="Neafsey D.E."/>
            <person name="Besansky N."/>
            <person name="Howell P."/>
            <person name="Walton C."/>
            <person name="Young S.K."/>
            <person name="Zeng Q."/>
            <person name="Gargeya S."/>
            <person name="Fitzgerald M."/>
            <person name="Haas B."/>
            <person name="Abouelleil A."/>
            <person name="Allen A.W."/>
            <person name="Alvarado L."/>
            <person name="Arachchi H.M."/>
            <person name="Berlin A.M."/>
            <person name="Chapman S.B."/>
            <person name="Gainer-Dewar J."/>
            <person name="Goldberg J."/>
            <person name="Griggs A."/>
            <person name="Gujja S."/>
            <person name="Hansen M."/>
            <person name="Howarth C."/>
            <person name="Imamovic A."/>
            <person name="Ireland A."/>
            <person name="Larimer J."/>
            <person name="McCowan C."/>
            <person name="Murphy C."/>
            <person name="Pearson M."/>
            <person name="Poon T.W."/>
            <person name="Priest M."/>
            <person name="Roberts A."/>
            <person name="Saif S."/>
            <person name="Shea T."/>
            <person name="Sisk P."/>
            <person name="Sykes S."/>
            <person name="Wortman J."/>
            <person name="Nusbaum C."/>
            <person name="Birren B."/>
        </authorList>
    </citation>
    <scope>NUCLEOTIDE SEQUENCE [LARGE SCALE GENOMIC DNA]</scope>
    <source>
        <strain evidence="4">maculatus3</strain>
    </source>
</reference>
<proteinExistence type="predicted"/>
<protein>
    <submittedName>
        <fullName evidence="3">Ig-like domain-containing protein</fullName>
    </submittedName>
</protein>
<dbReference type="EnsemblMetazoa" id="AMAM013505-RA">
    <property type="protein sequence ID" value="AMAM013505-PA"/>
    <property type="gene ID" value="AMAM013505"/>
</dbReference>
<evidence type="ECO:0000259" key="2">
    <source>
        <dbReference type="PROSITE" id="PS50835"/>
    </source>
</evidence>
<dbReference type="InterPro" id="IPR007110">
    <property type="entry name" value="Ig-like_dom"/>
</dbReference>
<keyword evidence="4" id="KW-1185">Reference proteome</keyword>
<dbReference type="Gene3D" id="2.60.40.10">
    <property type="entry name" value="Immunoglobulins"/>
    <property type="match status" value="1"/>
</dbReference>
<evidence type="ECO:0000256" key="1">
    <source>
        <dbReference type="SAM" id="MobiDB-lite"/>
    </source>
</evidence>
<dbReference type="PROSITE" id="PS50835">
    <property type="entry name" value="IG_LIKE"/>
    <property type="match status" value="1"/>
</dbReference>
<evidence type="ECO:0000313" key="4">
    <source>
        <dbReference type="Proteomes" id="UP000075901"/>
    </source>
</evidence>
<feature type="compositionally biased region" description="Basic residues" evidence="1">
    <location>
        <begin position="9"/>
        <end position="18"/>
    </location>
</feature>
<feature type="region of interest" description="Disordered" evidence="1">
    <location>
        <begin position="1"/>
        <end position="47"/>
    </location>
</feature>
<sequence>MAGGNFHQVTRHNRHNTHPRLPVERKQNYTPKRFAPPSSIQIQGYSQHAKAEVREGKELSLTCIVPHARPAARVVWYRANVEYKSGKRVNFEFHLLNYFITIVLTSQ</sequence>
<dbReference type="Proteomes" id="UP000075901">
    <property type="component" value="Unassembled WGS sequence"/>
</dbReference>
<reference evidence="3" key="2">
    <citation type="submission" date="2020-05" db="UniProtKB">
        <authorList>
            <consortium name="EnsemblMetazoa"/>
        </authorList>
    </citation>
    <scope>IDENTIFICATION</scope>
    <source>
        <strain evidence="3">maculatus3</strain>
    </source>
</reference>